<dbReference type="Proteomes" id="UP000005709">
    <property type="component" value="Unassembled WGS sequence"/>
</dbReference>
<sequence length="45" mass="5165">MKFYGTPFRRRLRVQGLGILRHAVSECKILAQDLGRGFAVQKFEA</sequence>
<organism evidence="1 2">
    <name type="scientific">Campylobacter gracilis RM3268</name>
    <dbReference type="NCBI Taxonomy" id="553220"/>
    <lineage>
        <taxon>Bacteria</taxon>
        <taxon>Pseudomonadati</taxon>
        <taxon>Campylobacterota</taxon>
        <taxon>Epsilonproteobacteria</taxon>
        <taxon>Campylobacterales</taxon>
        <taxon>Campylobacteraceae</taxon>
        <taxon>Campylobacter</taxon>
    </lineage>
</organism>
<evidence type="ECO:0000313" key="2">
    <source>
        <dbReference type="Proteomes" id="UP000005709"/>
    </source>
</evidence>
<name>C8PGP4_9BACT</name>
<dbReference type="EMBL" id="ACYG01000019">
    <property type="protein sequence ID" value="EEV18282.1"/>
    <property type="molecule type" value="Genomic_DNA"/>
</dbReference>
<comment type="caution">
    <text evidence="1">The sequence shown here is derived from an EMBL/GenBank/DDBJ whole genome shotgun (WGS) entry which is preliminary data.</text>
</comment>
<reference evidence="1 2" key="1">
    <citation type="submission" date="2009-07" db="EMBL/GenBank/DDBJ databases">
        <authorList>
            <person name="Madupu R."/>
            <person name="Sebastian Y."/>
            <person name="Durkin A.S."/>
            <person name="Torralba M."/>
            <person name="Methe B."/>
            <person name="Sutton G.G."/>
            <person name="Strausberg R.L."/>
            <person name="Nelson K.E."/>
        </authorList>
    </citation>
    <scope>NUCLEOTIDE SEQUENCE [LARGE SCALE GENOMIC DNA]</scope>
    <source>
        <strain evidence="1 2">RM3268</strain>
    </source>
</reference>
<gene>
    <name evidence="1" type="ORF">CAMGR0001_1039</name>
</gene>
<accession>C8PGP4</accession>
<evidence type="ECO:0000313" key="1">
    <source>
        <dbReference type="EMBL" id="EEV18282.1"/>
    </source>
</evidence>
<proteinExistence type="predicted"/>
<keyword evidence="2" id="KW-1185">Reference proteome</keyword>
<dbReference type="AlphaFoldDB" id="C8PGP4"/>
<protein>
    <submittedName>
        <fullName evidence="1">Uncharacterized protein</fullName>
    </submittedName>
</protein>